<keyword evidence="2" id="KW-0812">Transmembrane</keyword>
<dbReference type="AlphaFoldDB" id="A0A836KX67"/>
<dbReference type="KEGG" id="phet:94286679"/>
<organism evidence="4 5">
    <name type="scientific">Porcisia hertigi</name>
    <dbReference type="NCBI Taxonomy" id="2761500"/>
    <lineage>
        <taxon>Eukaryota</taxon>
        <taxon>Discoba</taxon>
        <taxon>Euglenozoa</taxon>
        <taxon>Kinetoplastea</taxon>
        <taxon>Metakinetoplastina</taxon>
        <taxon>Trypanosomatida</taxon>
        <taxon>Trypanosomatidae</taxon>
        <taxon>Leishmaniinae</taxon>
        <taxon>Porcisia</taxon>
    </lineage>
</organism>
<dbReference type="EMBL" id="JAFJZO010000036">
    <property type="protein sequence ID" value="KAG5490431.1"/>
    <property type="molecule type" value="Genomic_DNA"/>
</dbReference>
<feature type="transmembrane region" description="Helical" evidence="2">
    <location>
        <begin position="493"/>
        <end position="513"/>
    </location>
</feature>
<dbReference type="RefSeq" id="XP_067752759.1">
    <property type="nucleotide sequence ID" value="XM_067896602.1"/>
</dbReference>
<evidence type="ECO:0000256" key="3">
    <source>
        <dbReference type="SAM" id="SignalP"/>
    </source>
</evidence>
<proteinExistence type="predicted"/>
<protein>
    <submittedName>
        <fullName evidence="4">Uncharacterized protein</fullName>
    </submittedName>
</protein>
<feature type="region of interest" description="Disordered" evidence="1">
    <location>
        <begin position="411"/>
        <end position="447"/>
    </location>
</feature>
<accession>A0A836KX67</accession>
<evidence type="ECO:0000313" key="5">
    <source>
        <dbReference type="Proteomes" id="UP000674318"/>
    </source>
</evidence>
<comment type="caution">
    <text evidence="4">The sequence shown here is derived from an EMBL/GenBank/DDBJ whole genome shotgun (WGS) entry which is preliminary data.</text>
</comment>
<evidence type="ECO:0000256" key="2">
    <source>
        <dbReference type="SAM" id="Phobius"/>
    </source>
</evidence>
<dbReference type="OrthoDB" id="266188at2759"/>
<name>A0A836KX67_9TRYP</name>
<keyword evidence="2" id="KW-0472">Membrane</keyword>
<dbReference type="GeneID" id="94286679"/>
<evidence type="ECO:0000256" key="1">
    <source>
        <dbReference type="SAM" id="MobiDB-lite"/>
    </source>
</evidence>
<keyword evidence="3" id="KW-0732">Signal</keyword>
<reference evidence="4 5" key="1">
    <citation type="submission" date="2021-02" db="EMBL/GenBank/DDBJ databases">
        <title>Porcisia hertigi Genome sequencing and assembly.</title>
        <authorList>
            <person name="Almutairi H."/>
            <person name="Gatherer D."/>
        </authorList>
    </citation>
    <scope>NUCLEOTIDE SEQUENCE [LARGE SCALE GENOMIC DNA]</scope>
    <source>
        <strain evidence="4 5">C119</strain>
    </source>
</reference>
<dbReference type="Proteomes" id="UP000674318">
    <property type="component" value="Unassembled WGS sequence"/>
</dbReference>
<keyword evidence="2" id="KW-1133">Transmembrane helix</keyword>
<feature type="chain" id="PRO_5032590499" evidence="3">
    <location>
        <begin position="25"/>
        <end position="598"/>
    </location>
</feature>
<feature type="transmembrane region" description="Helical" evidence="2">
    <location>
        <begin position="533"/>
        <end position="556"/>
    </location>
</feature>
<feature type="signal peptide" evidence="3">
    <location>
        <begin position="1"/>
        <end position="24"/>
    </location>
</feature>
<sequence length="598" mass="65767">MAVARLVFLAWCLALSAICLAALAAPTFGTSSTPQHKKDSRVAQLRAALLDSPNYHLEALPDPPPDLGIHTACKKFGRGCPDTYISFLERLLASLSGEEAGVDVNGCNVTGQAAVRDEVRNATPRDPVEMSSRAATQTEPVVESHEQNISEISGHLDDAAVSFVSLPPRDLRLPLQLSWSYEKRRRLENLLNLISTREAGLRRDGVAPESLQRLYHVPSAEHIHLVEDLDGSMAMWLHVACAMGSLSLPAGWTEQLWEDVYSVWCRHVEQQRQHQQNSNWSTTDATSAIPSSLVAFPRRARYCTALHHATLYMELLVLADQFIATAWNWTLCIALPSAFVACILVWLCVGDPWTEAAEAFMTSFPSTAPAPAHQHNREMKGCGGREGIASGPTPHKCGLFSKIAASTLTPAAHHPTRRAETASSTPSMTLVAAAEEQHDAPSSPYDAAASLGDYQRQRQEQQQRQQVRRIAVLRCRFAESALHRSSTLFFLKLRLLLCLLVAGQLLWILWRVLTASYTATAETSRLVHFFLPSWLLTCLSVYIIVPLEVMVLGTALKGALHAHEELLSFQARCAAEQRALLNAAGWVDVCVPPPPPIE</sequence>
<gene>
    <name evidence="4" type="ORF">JKF63_00551</name>
</gene>
<evidence type="ECO:0000313" key="4">
    <source>
        <dbReference type="EMBL" id="KAG5490431.1"/>
    </source>
</evidence>
<keyword evidence="5" id="KW-1185">Reference proteome</keyword>
<feature type="transmembrane region" description="Helical" evidence="2">
    <location>
        <begin position="326"/>
        <end position="349"/>
    </location>
</feature>